<sequence>MPDNAPALAAYRVRLWELPAFAGVGALLGAVSAAFVAVNANLIYSARQRWISPTSRFRRMSEVVFLAALTAAVWLSLCYASPCAPTPPPRRQAALAPAPIPSSLYMFGEYSLYPQLWCPPGYYSQYGQLFFAPSRLTLRRTVGVDAVSAEDRASDTLFNLRALSLYAMATTVMLTLTYGAGAALGVVTPTLQVGAVAGLLMCHLVRAAAAAAGYAGAPASLPVYGVVGAGATLSGCLRYKATAVLITVEATGAWSLIVPVVISVFAAELVADRLSSGLFDAYLHLACTPFLADPGAAPGVAYACDRLSVADVMATGVHALPPVIAVAEVVHALSGTTFSTFPVTEEVDLAARAGAEFHVLGIIERQTLLKMLLQRIGLVPGPGGQAAILGALSAGDLAAWVDLRPFMFRSPLLVQGGASLTRALVLFRGLGLRHLLVAPQDPRSVGIITRKDLTLENAQLVLAQQLPWLFFIALFTYIDRSNLSFAALTMKADLHLSNTTYGTGAAVCEGGYSAVASATALSQVIGAPLAAALLMMDGERHEHADRHARSKTTSSGQLGWHGELAPVVFGICWFLVETSIYGILFWTPLLLEALLTHNFDGTHPTTHTTDSKTLALANAEIALLSVAVFAPAAAIMNGNSFLSKRSQERNWHGGVLVVISGIAFLVLPTAIFRGGVVAGFIMLIIAAAGAWAVHGPLWSWPASFLVGPAKSSGIACYNTCGAAGGFVGPYLIGYLSDRYGGFAPPMFLLGAFNVLAGLKIIDTVRVLVREN</sequence>
<feature type="transmembrane region" description="Helical" evidence="11">
    <location>
        <begin position="621"/>
        <end position="642"/>
    </location>
</feature>
<keyword evidence="6 11" id="KW-1133">Transmembrane helix</keyword>
<dbReference type="InterPro" id="IPR036259">
    <property type="entry name" value="MFS_trans_sf"/>
</dbReference>
<keyword evidence="14" id="KW-1185">Reference proteome</keyword>
<keyword evidence="8" id="KW-0129">CBS domain</keyword>
<feature type="transmembrane region" description="Helical" evidence="11">
    <location>
        <begin position="165"/>
        <end position="187"/>
    </location>
</feature>
<proteinExistence type="inferred from homology"/>
<feature type="transmembrane region" description="Helical" evidence="11">
    <location>
        <begin position="20"/>
        <end position="42"/>
    </location>
</feature>
<evidence type="ECO:0000256" key="4">
    <source>
        <dbReference type="ARBA" id="ARBA00022692"/>
    </source>
</evidence>
<keyword evidence="9 11" id="KW-0472">Membrane</keyword>
<protein>
    <recommendedName>
        <fullName evidence="12">CBS domain-containing protein</fullName>
    </recommendedName>
</protein>
<reference evidence="13 14" key="1">
    <citation type="journal article" date="2024" name="Nat. Commun.">
        <title>Phylogenomics reveals the evolutionary origins of lichenization in chlorophyte algae.</title>
        <authorList>
            <person name="Puginier C."/>
            <person name="Libourel C."/>
            <person name="Otte J."/>
            <person name="Skaloud P."/>
            <person name="Haon M."/>
            <person name="Grisel S."/>
            <person name="Petersen M."/>
            <person name="Berrin J.G."/>
            <person name="Delaux P.M."/>
            <person name="Dal Grande F."/>
            <person name="Keller J."/>
        </authorList>
    </citation>
    <scope>NUCLEOTIDE SEQUENCE [LARGE SCALE GENOMIC DNA]</scope>
    <source>
        <strain evidence="13 14">SAG 245.80</strain>
    </source>
</reference>
<feature type="transmembrane region" description="Helical" evidence="11">
    <location>
        <begin position="654"/>
        <end position="671"/>
    </location>
</feature>
<dbReference type="Gene3D" id="1.10.3080.10">
    <property type="entry name" value="Clc chloride channel"/>
    <property type="match status" value="1"/>
</dbReference>
<dbReference type="Gene3D" id="1.20.1250.20">
    <property type="entry name" value="MFS general substrate transporter like domains"/>
    <property type="match status" value="1"/>
</dbReference>
<feature type="transmembrane region" description="Helical" evidence="11">
    <location>
        <begin position="714"/>
        <end position="736"/>
    </location>
</feature>
<dbReference type="Pfam" id="PF00654">
    <property type="entry name" value="Voltage_CLC"/>
    <property type="match status" value="1"/>
</dbReference>
<organism evidence="13 14">
    <name type="scientific">Elliptochloris bilobata</name>
    <dbReference type="NCBI Taxonomy" id="381761"/>
    <lineage>
        <taxon>Eukaryota</taxon>
        <taxon>Viridiplantae</taxon>
        <taxon>Chlorophyta</taxon>
        <taxon>core chlorophytes</taxon>
        <taxon>Trebouxiophyceae</taxon>
        <taxon>Trebouxiophyceae incertae sedis</taxon>
        <taxon>Elliptochloris clade</taxon>
        <taxon>Elliptochloris</taxon>
    </lineage>
</organism>
<keyword evidence="10" id="KW-0868">Chloride</keyword>
<dbReference type="InterPro" id="IPR000644">
    <property type="entry name" value="CBS_dom"/>
</dbReference>
<comment type="similarity">
    <text evidence="2">Belongs to the chloride channel (TC 2.A.49) family.</text>
</comment>
<dbReference type="Proteomes" id="UP001445335">
    <property type="component" value="Unassembled WGS sequence"/>
</dbReference>
<dbReference type="SUPFAM" id="SSF81340">
    <property type="entry name" value="Clc chloride channel"/>
    <property type="match status" value="1"/>
</dbReference>
<keyword evidence="4 11" id="KW-0812">Transmembrane</keyword>
<feature type="transmembrane region" description="Helical" evidence="11">
    <location>
        <begin position="742"/>
        <end position="761"/>
    </location>
</feature>
<evidence type="ECO:0000256" key="3">
    <source>
        <dbReference type="ARBA" id="ARBA00022448"/>
    </source>
</evidence>
<comment type="subcellular location">
    <subcellularLocation>
        <location evidence="1">Membrane</location>
        <topology evidence="1">Multi-pass membrane protein</topology>
    </subcellularLocation>
</comment>
<gene>
    <name evidence="13" type="ORF">WJX81_000657</name>
</gene>
<evidence type="ECO:0000256" key="1">
    <source>
        <dbReference type="ARBA" id="ARBA00004141"/>
    </source>
</evidence>
<dbReference type="GO" id="GO:0016020">
    <property type="term" value="C:membrane"/>
    <property type="evidence" value="ECO:0007669"/>
    <property type="project" value="UniProtKB-SubCell"/>
</dbReference>
<dbReference type="InterPro" id="IPR014743">
    <property type="entry name" value="Cl-channel_core"/>
</dbReference>
<dbReference type="EMBL" id="JALJOU010000059">
    <property type="protein sequence ID" value="KAK9827288.1"/>
    <property type="molecule type" value="Genomic_DNA"/>
</dbReference>
<evidence type="ECO:0000256" key="10">
    <source>
        <dbReference type="ARBA" id="ARBA00023214"/>
    </source>
</evidence>
<evidence type="ECO:0000256" key="7">
    <source>
        <dbReference type="ARBA" id="ARBA00023065"/>
    </source>
</evidence>
<dbReference type="InterPro" id="IPR001807">
    <property type="entry name" value="ClC"/>
</dbReference>
<evidence type="ECO:0000256" key="6">
    <source>
        <dbReference type="ARBA" id="ARBA00022989"/>
    </source>
</evidence>
<dbReference type="GO" id="GO:0015108">
    <property type="term" value="F:chloride transmembrane transporter activity"/>
    <property type="evidence" value="ECO:0007669"/>
    <property type="project" value="InterPro"/>
</dbReference>
<feature type="transmembrane region" description="Helical" evidence="11">
    <location>
        <begin position="63"/>
        <end position="82"/>
    </location>
</feature>
<evidence type="ECO:0000313" key="14">
    <source>
        <dbReference type="Proteomes" id="UP001445335"/>
    </source>
</evidence>
<evidence type="ECO:0000259" key="12">
    <source>
        <dbReference type="Pfam" id="PF00571"/>
    </source>
</evidence>
<evidence type="ECO:0000256" key="5">
    <source>
        <dbReference type="ARBA" id="ARBA00022737"/>
    </source>
</evidence>
<feature type="transmembrane region" description="Helical" evidence="11">
    <location>
        <begin position="252"/>
        <end position="271"/>
    </location>
</feature>
<dbReference type="PANTHER" id="PTHR11689">
    <property type="entry name" value="CHLORIDE CHANNEL PROTEIN CLC FAMILY MEMBER"/>
    <property type="match status" value="1"/>
</dbReference>
<keyword evidence="5" id="KW-0677">Repeat</keyword>
<dbReference type="AlphaFoldDB" id="A0AAW1R1D6"/>
<name>A0AAW1R1D6_9CHLO</name>
<dbReference type="InterPro" id="IPR046342">
    <property type="entry name" value="CBS_dom_sf"/>
</dbReference>
<dbReference type="SUPFAM" id="SSF103473">
    <property type="entry name" value="MFS general substrate transporter"/>
    <property type="match status" value="1"/>
</dbReference>
<feature type="transmembrane region" description="Helical" evidence="11">
    <location>
        <begin position="677"/>
        <end position="693"/>
    </location>
</feature>
<accession>A0AAW1R1D6</accession>
<feature type="transmembrane region" description="Helical" evidence="11">
    <location>
        <begin position="194"/>
        <end position="215"/>
    </location>
</feature>
<feature type="transmembrane region" description="Helical" evidence="11">
    <location>
        <begin position="564"/>
        <end position="586"/>
    </location>
</feature>
<evidence type="ECO:0000256" key="2">
    <source>
        <dbReference type="ARBA" id="ARBA00009476"/>
    </source>
</evidence>
<dbReference type="Gene3D" id="3.10.580.10">
    <property type="entry name" value="CBS-domain"/>
    <property type="match status" value="1"/>
</dbReference>
<dbReference type="PANTHER" id="PTHR11689:SF136">
    <property type="entry name" value="H(+)_CL(-) EXCHANGE TRANSPORTER 7"/>
    <property type="match status" value="1"/>
</dbReference>
<dbReference type="PRINTS" id="PR00762">
    <property type="entry name" value="CLCHANNEL"/>
</dbReference>
<dbReference type="SUPFAM" id="SSF54631">
    <property type="entry name" value="CBS-domain pair"/>
    <property type="match status" value="1"/>
</dbReference>
<dbReference type="Pfam" id="PF00571">
    <property type="entry name" value="CBS"/>
    <property type="match status" value="1"/>
</dbReference>
<evidence type="ECO:0000256" key="9">
    <source>
        <dbReference type="ARBA" id="ARBA00023136"/>
    </source>
</evidence>
<dbReference type="CDD" id="cd04591">
    <property type="entry name" value="CBS_pair_voltage-gated_CLC_euk_bac"/>
    <property type="match status" value="1"/>
</dbReference>
<keyword evidence="7" id="KW-0406">Ion transport</keyword>
<keyword evidence="3" id="KW-0813">Transport</keyword>
<feature type="domain" description="CBS" evidence="12">
    <location>
        <begin position="406"/>
        <end position="454"/>
    </location>
</feature>
<dbReference type="InterPro" id="IPR051280">
    <property type="entry name" value="Cl-channel/antiporter"/>
</dbReference>
<evidence type="ECO:0000256" key="11">
    <source>
        <dbReference type="SAM" id="Phobius"/>
    </source>
</evidence>
<evidence type="ECO:0000256" key="8">
    <source>
        <dbReference type="ARBA" id="ARBA00023122"/>
    </source>
</evidence>
<comment type="caution">
    <text evidence="13">The sequence shown here is derived from an EMBL/GenBank/DDBJ whole genome shotgun (WGS) entry which is preliminary data.</text>
</comment>
<evidence type="ECO:0000313" key="13">
    <source>
        <dbReference type="EMBL" id="KAK9827288.1"/>
    </source>
</evidence>